<reference evidence="3 4" key="1">
    <citation type="submission" date="2023-07" db="EMBL/GenBank/DDBJ databases">
        <title>Genomic Encyclopedia of Type Strains, Phase IV (KMG-IV): sequencing the most valuable type-strain genomes for metagenomic binning, comparative biology and taxonomic classification.</title>
        <authorList>
            <person name="Goeker M."/>
        </authorList>
    </citation>
    <scope>NUCLEOTIDE SEQUENCE [LARGE SCALE GENOMIC DNA]</scope>
    <source>
        <strain evidence="3 4">DSM 18695</strain>
    </source>
</reference>
<dbReference type="EMBL" id="JAUSVS010000006">
    <property type="protein sequence ID" value="MDQ0465392.1"/>
    <property type="molecule type" value="Genomic_DNA"/>
</dbReference>
<dbReference type="Proteomes" id="UP001228905">
    <property type="component" value="Unassembled WGS sequence"/>
</dbReference>
<comment type="similarity">
    <text evidence="1">Belongs to the class-I pyridoxal-phosphate-dependent aminotransferase family.</text>
</comment>
<sequence>MRFPRMLIEAESPEQLGYDKIKFNLTESSLRDRTLAELGLDLNDQILCYTDHLGLPPLREAIAARAGMQSGEVLLTAGAAAALFIVAVTLLDRGDHMIVVRPNYATNIETPRILGCQVECLDLKFEDGFALDLARLETMITPKTRLISLTTPHNPTGVALSAATLRAVAAMAERHDVHVLVDETYRDMSFVEKPPVAATLSERLISVSSLSKSYGIPGIRLGWIVSRDRGLNYRFLCAKEQIGICGSVVDEAIGLAAYSQADAWMASVQAPLKAAFDSVAAWIAAEPMLEWVEPSGGCVCFPRIVGEVDMAVFYATLNDIHGCYVGPGHWFEQDDRYFRLGYGWPLPAELAGGLKAISASLRKAAL</sequence>
<evidence type="ECO:0000313" key="3">
    <source>
        <dbReference type="EMBL" id="MDQ0465392.1"/>
    </source>
</evidence>
<dbReference type="GO" id="GO:0008483">
    <property type="term" value="F:transaminase activity"/>
    <property type="evidence" value="ECO:0007669"/>
    <property type="project" value="UniProtKB-KW"/>
</dbReference>
<accession>A0ABU0IWS2</accession>
<dbReference type="SUPFAM" id="SSF53383">
    <property type="entry name" value="PLP-dependent transferases"/>
    <property type="match status" value="1"/>
</dbReference>
<keyword evidence="4" id="KW-1185">Reference proteome</keyword>
<dbReference type="PANTHER" id="PTHR43510">
    <property type="entry name" value="AMINOTRANSFERASE FUNCTION, HYPOTHETICAL (EUROFUNG)"/>
    <property type="match status" value="1"/>
</dbReference>
<evidence type="ECO:0000259" key="2">
    <source>
        <dbReference type="Pfam" id="PF00155"/>
    </source>
</evidence>
<comment type="caution">
    <text evidence="3">The sequence shown here is derived from an EMBL/GenBank/DDBJ whole genome shotgun (WGS) entry which is preliminary data.</text>
</comment>
<dbReference type="PROSITE" id="PS00105">
    <property type="entry name" value="AA_TRANSFER_CLASS_1"/>
    <property type="match status" value="1"/>
</dbReference>
<organism evidence="3 4">
    <name type="scientific">Caulobacter ginsengisoli</name>
    <dbReference type="NCBI Taxonomy" id="400775"/>
    <lineage>
        <taxon>Bacteria</taxon>
        <taxon>Pseudomonadati</taxon>
        <taxon>Pseudomonadota</taxon>
        <taxon>Alphaproteobacteria</taxon>
        <taxon>Caulobacterales</taxon>
        <taxon>Caulobacteraceae</taxon>
        <taxon>Caulobacter</taxon>
    </lineage>
</organism>
<keyword evidence="1" id="KW-0808">Transferase</keyword>
<dbReference type="InterPro" id="IPR015424">
    <property type="entry name" value="PyrdxlP-dep_Trfase"/>
</dbReference>
<dbReference type="PANTHER" id="PTHR43510:SF1">
    <property type="entry name" value="AMINOTRANSFERASE FUNCTION, HYPOTHETICAL (EUROFUNG)"/>
    <property type="match status" value="1"/>
</dbReference>
<name>A0ABU0IWS2_9CAUL</name>
<dbReference type="InterPro" id="IPR004839">
    <property type="entry name" value="Aminotransferase_I/II_large"/>
</dbReference>
<dbReference type="Gene3D" id="3.90.1150.10">
    <property type="entry name" value="Aspartate Aminotransferase, domain 1"/>
    <property type="match status" value="1"/>
</dbReference>
<dbReference type="InterPro" id="IPR015421">
    <property type="entry name" value="PyrdxlP-dep_Trfase_major"/>
</dbReference>
<feature type="domain" description="Aminotransferase class I/classII large" evidence="2">
    <location>
        <begin position="41"/>
        <end position="341"/>
    </location>
</feature>
<proteinExistence type="inferred from homology"/>
<dbReference type="Gene3D" id="3.40.640.10">
    <property type="entry name" value="Type I PLP-dependent aspartate aminotransferase-like (Major domain)"/>
    <property type="match status" value="1"/>
</dbReference>
<dbReference type="InterPro" id="IPR004838">
    <property type="entry name" value="NHTrfase_class1_PyrdxlP-BS"/>
</dbReference>
<dbReference type="CDD" id="cd00609">
    <property type="entry name" value="AAT_like"/>
    <property type="match status" value="1"/>
</dbReference>
<dbReference type="RefSeq" id="WP_307350669.1">
    <property type="nucleotide sequence ID" value="NZ_JAUSVS010000006.1"/>
</dbReference>
<dbReference type="EC" id="2.6.1.-" evidence="1"/>
<keyword evidence="1 3" id="KW-0032">Aminotransferase</keyword>
<comment type="cofactor">
    <cofactor evidence="1">
        <name>pyridoxal 5'-phosphate</name>
        <dbReference type="ChEBI" id="CHEBI:597326"/>
    </cofactor>
</comment>
<evidence type="ECO:0000256" key="1">
    <source>
        <dbReference type="RuleBase" id="RU000481"/>
    </source>
</evidence>
<dbReference type="InterPro" id="IPR015422">
    <property type="entry name" value="PyrdxlP-dep_Trfase_small"/>
</dbReference>
<evidence type="ECO:0000313" key="4">
    <source>
        <dbReference type="Proteomes" id="UP001228905"/>
    </source>
</evidence>
<protein>
    <recommendedName>
        <fullName evidence="1">Aminotransferase</fullName>
        <ecNumber evidence="1">2.6.1.-</ecNumber>
    </recommendedName>
</protein>
<dbReference type="Pfam" id="PF00155">
    <property type="entry name" value="Aminotran_1_2"/>
    <property type="match status" value="1"/>
</dbReference>
<gene>
    <name evidence="3" type="ORF">QO010_003179</name>
</gene>